<dbReference type="Proteomes" id="UP000008898">
    <property type="component" value="Chromosome"/>
</dbReference>
<keyword evidence="3" id="KW-1185">Reference proteome</keyword>
<evidence type="ECO:0000313" key="2">
    <source>
        <dbReference type="EMBL" id="CAZ95179.1"/>
    </source>
</evidence>
<evidence type="ECO:0000313" key="3">
    <source>
        <dbReference type="Proteomes" id="UP000008898"/>
    </source>
</evidence>
<dbReference type="Gene3D" id="2.160.20.10">
    <property type="entry name" value="Single-stranded right-handed beta-helix, Pectin lyase-like"/>
    <property type="match status" value="1"/>
</dbReference>
<dbReference type="EMBL" id="FP476056">
    <property type="protein sequence ID" value="CAZ95179.1"/>
    <property type="molecule type" value="Genomic_DNA"/>
</dbReference>
<dbReference type="PATRIC" id="fig|63186.3.peg.1105"/>
<proteinExistence type="predicted"/>
<dbReference type="HOGENOM" id="CLU_382136_0_0_10"/>
<gene>
    <name evidence="2" type="ordered locus">zobellia_1121</name>
</gene>
<reference evidence="2 3" key="2">
    <citation type="journal article" date="2012" name="Environ. Microbiol.">
        <title>Characterization of the first alginolytic operons in a marine bacterium: from their emergence in marine Flavobacteriia to their independent transfers to marine Proteobacteria and human gut Bacteroides.</title>
        <authorList>
            <person name="Thomas F."/>
            <person name="Barbeyron T."/>
            <person name="Tonon T."/>
            <person name="Genicot S."/>
            <person name="Czjzek M."/>
            <person name="Michel G."/>
        </authorList>
    </citation>
    <scope>NUCLEOTIDE SEQUENCE [LARGE SCALE GENOMIC DNA]</scope>
    <source>
        <strain evidence="3">DSM 12802 / CCUG 47099 / CIP 106680 / NCIMB 13871 / Dsij</strain>
    </source>
</reference>
<accession>G0L338</accession>
<sequence>MRYFKFLFLLCVVSVSAQNYNYALDEKPVPDPQHPEVIEAENLPEEKLYFDSYLLPLEDAYKLQEALDTYGSVRLEKGTYPGTEITLKTGQRLFGHPSVTKYNNTITIKAGSSNVRVQNMYPQKIVFESGSTIKNSTFKSIRNTRLNCDNCILEDNTFINLDDCSLRFDCSVSGYFRNNKFIKLRSHALSNQTIMKGNSITPSYGNVVLWRNYLIPSGNATDFSNLESFTLVGFDAESWNYNNQGNKPLLYMREMGDVKLGSMSGLNHGKSPTPVFDIEAENLIMFGKDIYSKSSDDIVRSGTNMMMISGKHEDYVYESSPSSIDFKAYFNSKDLYLNENKIDTEIASNYTDQIRNNLVDKRAVPWEKPFFPNLPKTVSDEALALRGSKTDRSSEIQELIEKNDIAQLKEGVYYISKPIVIKRNQGIIGMGSGKTAIVGITDDFPLIFAQDDVSHKSLTSSKYFLAHMTLQGGNTGFYVNPIGKENHLLQLTSCTFKNLIFRDQKKGIHFDKFYGVDNNFFDQISFVDCEIGLFQEPDPTFDMSKGETTTMMYMDKNVFYNCQIIRCGVGFSMLSKRPNNLNAWIDSSFDGNGISVDLENQINAIFANSIFKNHTGDYIIGKEKSASFYGCKFYNNSSTKIFELRKTYIEGSSFEDNSPLFLNLSSEVFMLNTEVNGGLGTMSDGLLMNNVFKNNTSLSNLIVEMRDEKIIQILSGTGTGKPQFLVKLK</sequence>
<dbReference type="InterPro" id="IPR012334">
    <property type="entry name" value="Pectin_lyas_fold"/>
</dbReference>
<dbReference type="STRING" id="63186.ZOBELLIA_1121"/>
<dbReference type="SUPFAM" id="SSF51126">
    <property type="entry name" value="Pectin lyase-like"/>
    <property type="match status" value="2"/>
</dbReference>
<dbReference type="KEGG" id="zga:ZOBELLIA_1121"/>
<evidence type="ECO:0000256" key="1">
    <source>
        <dbReference type="SAM" id="SignalP"/>
    </source>
</evidence>
<keyword evidence="1" id="KW-0732">Signal</keyword>
<dbReference type="InterPro" id="IPR011050">
    <property type="entry name" value="Pectin_lyase_fold/virulence"/>
</dbReference>
<dbReference type="AlphaFoldDB" id="G0L338"/>
<feature type="chain" id="PRO_5003402612" evidence="1">
    <location>
        <begin position="18"/>
        <end position="729"/>
    </location>
</feature>
<organism evidence="2 3">
    <name type="scientific">Zobellia galactanivorans (strain DSM 12802 / CCUG 47099 / CIP 106680 / NCIMB 13871 / Dsij)</name>
    <dbReference type="NCBI Taxonomy" id="63186"/>
    <lineage>
        <taxon>Bacteria</taxon>
        <taxon>Pseudomonadati</taxon>
        <taxon>Bacteroidota</taxon>
        <taxon>Flavobacteriia</taxon>
        <taxon>Flavobacteriales</taxon>
        <taxon>Flavobacteriaceae</taxon>
        <taxon>Zobellia</taxon>
    </lineage>
</organism>
<protein>
    <submittedName>
        <fullName evidence="2">Beta-helix fold protein</fullName>
    </submittedName>
</protein>
<name>G0L338_ZOBGA</name>
<reference evidence="3" key="1">
    <citation type="submission" date="2009-07" db="EMBL/GenBank/DDBJ databases">
        <title>Complete genome sequence of Zobellia galactanivorans Dsij.</title>
        <authorList>
            <consortium name="Genoscope - CEA"/>
        </authorList>
    </citation>
    <scope>NUCLEOTIDE SEQUENCE [LARGE SCALE GENOMIC DNA]</scope>
    <source>
        <strain evidence="3">DSM 12802 / CCUG 47099 / CIP 106680 / NCIMB 13871 / Dsij</strain>
    </source>
</reference>
<feature type="signal peptide" evidence="1">
    <location>
        <begin position="1"/>
        <end position="17"/>
    </location>
</feature>